<protein>
    <submittedName>
        <fullName evidence="2">Uncharacterized protein</fullName>
    </submittedName>
</protein>
<dbReference type="EMBL" id="REGN01008306">
    <property type="protein sequence ID" value="RNA03902.1"/>
    <property type="molecule type" value="Genomic_DNA"/>
</dbReference>
<name>A0A3M7PXG1_BRAPC</name>
<dbReference type="Proteomes" id="UP000276133">
    <property type="component" value="Unassembled WGS sequence"/>
</dbReference>
<proteinExistence type="predicted"/>
<dbReference type="AlphaFoldDB" id="A0A3M7PXG1"/>
<reference evidence="2 3" key="1">
    <citation type="journal article" date="2018" name="Sci. Rep.">
        <title>Genomic signatures of local adaptation to the degree of environmental predictability in rotifers.</title>
        <authorList>
            <person name="Franch-Gras L."/>
            <person name="Hahn C."/>
            <person name="Garcia-Roger E.M."/>
            <person name="Carmona M.J."/>
            <person name="Serra M."/>
            <person name="Gomez A."/>
        </authorList>
    </citation>
    <scope>NUCLEOTIDE SEQUENCE [LARGE SCALE GENOMIC DNA]</scope>
    <source>
        <strain evidence="2">HYR1</strain>
    </source>
</reference>
<keyword evidence="3" id="KW-1185">Reference proteome</keyword>
<organism evidence="2 3">
    <name type="scientific">Brachionus plicatilis</name>
    <name type="common">Marine rotifer</name>
    <name type="synonym">Brachionus muelleri</name>
    <dbReference type="NCBI Taxonomy" id="10195"/>
    <lineage>
        <taxon>Eukaryota</taxon>
        <taxon>Metazoa</taxon>
        <taxon>Spiralia</taxon>
        <taxon>Gnathifera</taxon>
        <taxon>Rotifera</taxon>
        <taxon>Eurotatoria</taxon>
        <taxon>Monogononta</taxon>
        <taxon>Pseudotrocha</taxon>
        <taxon>Ploima</taxon>
        <taxon>Brachionidae</taxon>
        <taxon>Brachionus</taxon>
    </lineage>
</organism>
<evidence type="ECO:0000313" key="3">
    <source>
        <dbReference type="Proteomes" id="UP000276133"/>
    </source>
</evidence>
<comment type="caution">
    <text evidence="2">The sequence shown here is derived from an EMBL/GenBank/DDBJ whole genome shotgun (WGS) entry which is preliminary data.</text>
</comment>
<feature type="region of interest" description="Disordered" evidence="1">
    <location>
        <begin position="68"/>
        <end position="97"/>
    </location>
</feature>
<accession>A0A3M7PXG1</accession>
<feature type="compositionally biased region" description="Basic residues" evidence="1">
    <location>
        <begin position="84"/>
        <end position="97"/>
    </location>
</feature>
<evidence type="ECO:0000256" key="1">
    <source>
        <dbReference type="SAM" id="MobiDB-lite"/>
    </source>
</evidence>
<sequence length="97" mass="11410">MVIQTYAPERVCSKLEEVLVKRNRAHKSDRIMGDMLWRIVEINGSMVKLERGRKVQLRNSSFCQKYQRNGGDAMAHKQVEQPKQQKHRVQKLVHHTS</sequence>
<evidence type="ECO:0000313" key="2">
    <source>
        <dbReference type="EMBL" id="RNA03902.1"/>
    </source>
</evidence>
<gene>
    <name evidence="2" type="ORF">BpHYR1_054408</name>
</gene>